<proteinExistence type="predicted"/>
<dbReference type="InterPro" id="IPR019426">
    <property type="entry name" value="7TM_GPCR_serpentine_rcpt_Srv"/>
</dbReference>
<gene>
    <name evidence="2" type="ORF">QR680_014355</name>
</gene>
<evidence type="ECO:0000256" key="1">
    <source>
        <dbReference type="SAM" id="Phobius"/>
    </source>
</evidence>
<feature type="transmembrane region" description="Helical" evidence="1">
    <location>
        <begin position="96"/>
        <end position="122"/>
    </location>
</feature>
<feature type="transmembrane region" description="Helical" evidence="1">
    <location>
        <begin position="12"/>
        <end position="34"/>
    </location>
</feature>
<keyword evidence="1" id="KW-0812">Transmembrane</keyword>
<dbReference type="EMBL" id="JAUCMV010000002">
    <property type="protein sequence ID" value="KAK0419835.1"/>
    <property type="molecule type" value="Genomic_DNA"/>
</dbReference>
<sequence>MASDGNTLKIVLFYVTVGYSIPCYIAHFITIYVLSARRFRQRFKYSFYKLFKLQCLLIVQLMNATVIRLPFSNLFNDIIERHQLIREGAVPTIGHFLFYYLLYASLLNGVLISLNRIIVMVLPTTFRDIKNSSYVFHFHVVIDTFVLVIDLIIIGYVIKNRVHEVDWPELKLFLLSLANFVLQGAQGGFQAVAFYGVCPTCYVTNLLLHPILIDIICFVNPWFLLVSSAAFRQSVKEVFRVKARKTESRVKAMAAADGRSTV</sequence>
<reference evidence="2" key="1">
    <citation type="submission" date="2023-06" db="EMBL/GenBank/DDBJ databases">
        <title>Genomic analysis of the entomopathogenic nematode Steinernema hermaphroditum.</title>
        <authorList>
            <person name="Schwarz E.M."/>
            <person name="Heppert J.K."/>
            <person name="Baniya A."/>
            <person name="Schwartz H.T."/>
            <person name="Tan C.-H."/>
            <person name="Antoshechkin I."/>
            <person name="Sternberg P.W."/>
            <person name="Goodrich-Blair H."/>
            <person name="Dillman A.R."/>
        </authorList>
    </citation>
    <scope>NUCLEOTIDE SEQUENCE</scope>
    <source>
        <strain evidence="2">PS9179</strain>
        <tissue evidence="2">Whole animal</tissue>
    </source>
</reference>
<protein>
    <recommendedName>
        <fullName evidence="4">Serpentine receptor class gamma</fullName>
    </recommendedName>
</protein>
<feature type="transmembrane region" description="Helical" evidence="1">
    <location>
        <begin position="211"/>
        <end position="231"/>
    </location>
</feature>
<name>A0AA39I9Z6_9BILA</name>
<keyword evidence="1" id="KW-0472">Membrane</keyword>
<dbReference type="AlphaFoldDB" id="A0AA39I9Z6"/>
<dbReference type="PANTHER" id="PTHR31627">
    <property type="entry name" value="SERPENTINE RECEPTOR CLASS GAMMA-RELATED"/>
    <property type="match status" value="1"/>
</dbReference>
<accession>A0AA39I9Z6</accession>
<evidence type="ECO:0008006" key="4">
    <source>
        <dbReference type="Google" id="ProtNLM"/>
    </source>
</evidence>
<evidence type="ECO:0000313" key="2">
    <source>
        <dbReference type="EMBL" id="KAK0419835.1"/>
    </source>
</evidence>
<organism evidence="2 3">
    <name type="scientific">Steinernema hermaphroditum</name>
    <dbReference type="NCBI Taxonomy" id="289476"/>
    <lineage>
        <taxon>Eukaryota</taxon>
        <taxon>Metazoa</taxon>
        <taxon>Ecdysozoa</taxon>
        <taxon>Nematoda</taxon>
        <taxon>Chromadorea</taxon>
        <taxon>Rhabditida</taxon>
        <taxon>Tylenchina</taxon>
        <taxon>Panagrolaimomorpha</taxon>
        <taxon>Strongyloidoidea</taxon>
        <taxon>Steinernematidae</taxon>
        <taxon>Steinernema</taxon>
    </lineage>
</organism>
<feature type="transmembrane region" description="Helical" evidence="1">
    <location>
        <begin position="55"/>
        <end position="76"/>
    </location>
</feature>
<dbReference type="Proteomes" id="UP001175271">
    <property type="component" value="Unassembled WGS sequence"/>
</dbReference>
<feature type="transmembrane region" description="Helical" evidence="1">
    <location>
        <begin position="134"/>
        <end position="158"/>
    </location>
</feature>
<comment type="caution">
    <text evidence="2">The sequence shown here is derived from an EMBL/GenBank/DDBJ whole genome shotgun (WGS) entry which is preliminary data.</text>
</comment>
<evidence type="ECO:0000313" key="3">
    <source>
        <dbReference type="Proteomes" id="UP001175271"/>
    </source>
</evidence>
<dbReference type="Pfam" id="PF10323">
    <property type="entry name" value="7TM_GPCR_Srv"/>
    <property type="match status" value="1"/>
</dbReference>
<keyword evidence="1" id="KW-1133">Transmembrane helix</keyword>
<keyword evidence="3" id="KW-1185">Reference proteome</keyword>
<dbReference type="InterPro" id="IPR051119">
    <property type="entry name" value="Nematode_SR-like"/>
</dbReference>